<dbReference type="Proteomes" id="UP001549313">
    <property type="component" value="Unassembled WGS sequence"/>
</dbReference>
<sequence>MNRNRLLLVGVAVAGLAVAGVGVTGALMDLPQDAVPVQDPVGEKLRDTTRSPLQAPNPQPTQPSSPSGQTPPAPAQPAAPNAAPGTPVVVTTPEAEIAAVQEDVPPEAEAEEAPKGPTEPAPVPGRRQRRPIAVIQAIDKVTAESMRFEVEVGGRPVRFNKTLIFSARACEVSASDEQTEDAIAYLEVGVQPRGVAVPTEARQIFKGWMFASSPGVSGLQHPIYDAWVVGCKA</sequence>
<accession>A0ABV2RA56</accession>
<evidence type="ECO:0008006" key="4">
    <source>
        <dbReference type="Google" id="ProtNLM"/>
    </source>
</evidence>
<feature type="compositionally biased region" description="Low complexity" evidence="1">
    <location>
        <begin position="78"/>
        <end position="88"/>
    </location>
</feature>
<dbReference type="Pfam" id="PF09923">
    <property type="entry name" value="DUF2155"/>
    <property type="match status" value="1"/>
</dbReference>
<protein>
    <recommendedName>
        <fullName evidence="4">DUF2155 domain-containing protein</fullName>
    </recommendedName>
</protein>
<gene>
    <name evidence="2" type="ORF">ABIE19_001356</name>
</gene>
<feature type="region of interest" description="Disordered" evidence="1">
    <location>
        <begin position="104"/>
        <end position="130"/>
    </location>
</feature>
<reference evidence="2 3" key="1">
    <citation type="submission" date="2024-06" db="EMBL/GenBank/DDBJ databases">
        <title>Sorghum-associated microbial communities from plants grown in Nebraska, USA.</title>
        <authorList>
            <person name="Schachtman D."/>
        </authorList>
    </citation>
    <scope>NUCLEOTIDE SEQUENCE [LARGE SCALE GENOMIC DNA]</scope>
    <source>
        <strain evidence="2 3">2814</strain>
    </source>
</reference>
<proteinExistence type="predicted"/>
<feature type="region of interest" description="Disordered" evidence="1">
    <location>
        <begin position="38"/>
        <end position="88"/>
    </location>
</feature>
<keyword evidence="3" id="KW-1185">Reference proteome</keyword>
<dbReference type="RefSeq" id="WP_354088366.1">
    <property type="nucleotide sequence ID" value="NZ_JBEPTF010000001.1"/>
</dbReference>
<evidence type="ECO:0000256" key="1">
    <source>
        <dbReference type="SAM" id="MobiDB-lite"/>
    </source>
</evidence>
<feature type="compositionally biased region" description="Pro residues" evidence="1">
    <location>
        <begin position="55"/>
        <end position="77"/>
    </location>
</feature>
<name>A0ABV2RA56_9CAUL</name>
<dbReference type="InterPro" id="IPR019225">
    <property type="entry name" value="DUF2155"/>
</dbReference>
<organism evidence="2 3">
    <name type="scientific">Brevundimonas faecalis</name>
    <dbReference type="NCBI Taxonomy" id="947378"/>
    <lineage>
        <taxon>Bacteria</taxon>
        <taxon>Pseudomonadati</taxon>
        <taxon>Pseudomonadota</taxon>
        <taxon>Alphaproteobacteria</taxon>
        <taxon>Caulobacterales</taxon>
        <taxon>Caulobacteraceae</taxon>
        <taxon>Brevundimonas</taxon>
    </lineage>
</organism>
<evidence type="ECO:0000313" key="2">
    <source>
        <dbReference type="EMBL" id="MET4683447.1"/>
    </source>
</evidence>
<evidence type="ECO:0000313" key="3">
    <source>
        <dbReference type="Proteomes" id="UP001549313"/>
    </source>
</evidence>
<dbReference type="EMBL" id="JBEPTF010000001">
    <property type="protein sequence ID" value="MET4683447.1"/>
    <property type="molecule type" value="Genomic_DNA"/>
</dbReference>
<comment type="caution">
    <text evidence="2">The sequence shown here is derived from an EMBL/GenBank/DDBJ whole genome shotgun (WGS) entry which is preliminary data.</text>
</comment>